<dbReference type="AlphaFoldDB" id="A0A392TDX7"/>
<protein>
    <submittedName>
        <fullName evidence="4">Histone deacetylase 5-like</fullName>
    </submittedName>
</protein>
<dbReference type="Gene3D" id="3.40.800.20">
    <property type="entry name" value="Histone deacetylase domain"/>
    <property type="match status" value="1"/>
</dbReference>
<dbReference type="GO" id="GO:0000118">
    <property type="term" value="C:histone deacetylase complex"/>
    <property type="evidence" value="ECO:0007669"/>
    <property type="project" value="TreeGrafter"/>
</dbReference>
<keyword evidence="5" id="KW-1185">Reference proteome</keyword>
<dbReference type="Pfam" id="PF00850">
    <property type="entry name" value="Hist_deacetyl"/>
    <property type="match status" value="1"/>
</dbReference>
<dbReference type="SUPFAM" id="SSF52768">
    <property type="entry name" value="Arginase/deacetylase"/>
    <property type="match status" value="1"/>
</dbReference>
<evidence type="ECO:0000256" key="1">
    <source>
        <dbReference type="ARBA" id="ARBA00022491"/>
    </source>
</evidence>
<dbReference type="InterPro" id="IPR023696">
    <property type="entry name" value="Ureohydrolase_dom_sf"/>
</dbReference>
<reference evidence="4 5" key="1">
    <citation type="journal article" date="2018" name="Front. Plant Sci.">
        <title>Red Clover (Trifolium pratense) and Zigzag Clover (T. medium) - A Picture of Genomic Similarities and Differences.</title>
        <authorList>
            <person name="Dluhosova J."/>
            <person name="Istvanek J."/>
            <person name="Nedelnik J."/>
            <person name="Repkova J."/>
        </authorList>
    </citation>
    <scope>NUCLEOTIDE SEQUENCE [LARGE SCALE GENOMIC DNA]</scope>
    <source>
        <strain evidence="5">cv. 10/8</strain>
        <tissue evidence="4">Leaf</tissue>
    </source>
</reference>
<dbReference type="EMBL" id="LXQA010544078">
    <property type="protein sequence ID" value="MCI58316.1"/>
    <property type="molecule type" value="Genomic_DNA"/>
</dbReference>
<dbReference type="Proteomes" id="UP000265520">
    <property type="component" value="Unassembled WGS sequence"/>
</dbReference>
<evidence type="ECO:0000313" key="5">
    <source>
        <dbReference type="Proteomes" id="UP000265520"/>
    </source>
</evidence>
<evidence type="ECO:0000313" key="4">
    <source>
        <dbReference type="EMBL" id="MCI58316.1"/>
    </source>
</evidence>
<dbReference type="PANTHER" id="PTHR10625:SF25">
    <property type="entry name" value="HISTONE DEACETYLASE 18-RELATED"/>
    <property type="match status" value="1"/>
</dbReference>
<proteinExistence type="predicted"/>
<sequence>VPWETSKDFRIGDSEYFAVWENILLPVAKEFNPDIILISTGFDAAAGDPLGKCYVTSFGFSHMLKKLMELARGGSSVW</sequence>
<comment type="caution">
    <text evidence="4">The sequence shown here is derived from an EMBL/GenBank/DDBJ whole genome shotgun (WGS) entry which is preliminary data.</text>
</comment>
<organism evidence="4 5">
    <name type="scientific">Trifolium medium</name>
    <dbReference type="NCBI Taxonomy" id="97028"/>
    <lineage>
        <taxon>Eukaryota</taxon>
        <taxon>Viridiplantae</taxon>
        <taxon>Streptophyta</taxon>
        <taxon>Embryophyta</taxon>
        <taxon>Tracheophyta</taxon>
        <taxon>Spermatophyta</taxon>
        <taxon>Magnoliopsida</taxon>
        <taxon>eudicotyledons</taxon>
        <taxon>Gunneridae</taxon>
        <taxon>Pentapetalae</taxon>
        <taxon>rosids</taxon>
        <taxon>fabids</taxon>
        <taxon>Fabales</taxon>
        <taxon>Fabaceae</taxon>
        <taxon>Papilionoideae</taxon>
        <taxon>50 kb inversion clade</taxon>
        <taxon>NPAAA clade</taxon>
        <taxon>Hologalegina</taxon>
        <taxon>IRL clade</taxon>
        <taxon>Trifolieae</taxon>
        <taxon>Trifolium</taxon>
    </lineage>
</organism>
<keyword evidence="2" id="KW-0156">Chromatin regulator</keyword>
<dbReference type="GO" id="GO:0040029">
    <property type="term" value="P:epigenetic regulation of gene expression"/>
    <property type="evidence" value="ECO:0007669"/>
    <property type="project" value="TreeGrafter"/>
</dbReference>
<dbReference type="InterPro" id="IPR037138">
    <property type="entry name" value="His_deacetylse_dom_sf"/>
</dbReference>
<accession>A0A392TDX7</accession>
<dbReference type="InterPro" id="IPR023801">
    <property type="entry name" value="His_deacetylse_dom"/>
</dbReference>
<dbReference type="GO" id="GO:0005737">
    <property type="term" value="C:cytoplasm"/>
    <property type="evidence" value="ECO:0007669"/>
    <property type="project" value="TreeGrafter"/>
</dbReference>
<feature type="domain" description="Histone deacetylase" evidence="3">
    <location>
        <begin position="10"/>
        <end position="72"/>
    </location>
</feature>
<feature type="non-terminal residue" evidence="4">
    <location>
        <position position="1"/>
    </location>
</feature>
<evidence type="ECO:0000256" key="2">
    <source>
        <dbReference type="ARBA" id="ARBA00022853"/>
    </source>
</evidence>
<dbReference type="GO" id="GO:0004407">
    <property type="term" value="F:histone deacetylase activity"/>
    <property type="evidence" value="ECO:0007669"/>
    <property type="project" value="TreeGrafter"/>
</dbReference>
<keyword evidence="1" id="KW-0678">Repressor</keyword>
<name>A0A392TDX7_9FABA</name>
<dbReference type="PANTHER" id="PTHR10625">
    <property type="entry name" value="HISTONE DEACETYLASE HDAC1-RELATED"/>
    <property type="match status" value="1"/>
</dbReference>
<evidence type="ECO:0000259" key="3">
    <source>
        <dbReference type="Pfam" id="PF00850"/>
    </source>
</evidence>